<evidence type="ECO:0000313" key="2">
    <source>
        <dbReference type="Proteomes" id="UP000020977"/>
    </source>
</evidence>
<evidence type="ECO:0000313" key="1">
    <source>
        <dbReference type="EMBL" id="EXU61079.1"/>
    </source>
</evidence>
<gene>
    <name evidence="1" type="ORF">MOVI_4170</name>
</gene>
<proteinExistence type="predicted"/>
<dbReference type="RefSeq" id="WP_044284248.1">
    <property type="nucleotide sequence ID" value="NZ_JFAD01000021.1"/>
</dbReference>
<dbReference type="AlphaFoldDB" id="A0A014L6L4"/>
<dbReference type="eggNOG" id="ENOG502ZMT8">
    <property type="taxonomic scope" value="Bacteria"/>
</dbReference>
<dbReference type="EMBL" id="JFAD01000021">
    <property type="protein sequence ID" value="EXU61079.1"/>
    <property type="molecule type" value="Genomic_DNA"/>
</dbReference>
<organism evidence="1 2">
    <name type="scientific">Mesomycoplasma ovipneumoniae 14811</name>
    <dbReference type="NCBI Taxonomy" id="1188239"/>
    <lineage>
        <taxon>Bacteria</taxon>
        <taxon>Bacillati</taxon>
        <taxon>Mycoplasmatota</taxon>
        <taxon>Mycoplasmoidales</taxon>
        <taxon>Metamycoplasmataceae</taxon>
        <taxon>Mesomycoplasma</taxon>
    </lineage>
</organism>
<dbReference type="STRING" id="1188239.MOVI_4170"/>
<name>A0A014L6L4_9BACT</name>
<protein>
    <submittedName>
        <fullName evidence="1">Uncharacterized protein</fullName>
    </submittedName>
</protein>
<sequence length="235" mass="27153">MNRPMNILELKSCKINRALAYTVGLIYPLYKEKKLGNTQYILGCVNHNNGKVTQSELANHYKSVIQLINKYMNKNKPIVRPNKTSNYTISPKDGFTVLIEKNNVDTDECLAILTEKVKDIKMSSEDIKREFVKGCFDGRSSWDTTAHYLSVDVDRNYDRQDLIIAIIESLNIKLNKNRREKNHPKNDQLRIKIDSLGYFMANIGLYSVCRKNIVENAMQKLYGRNNIVENAMQKL</sequence>
<dbReference type="Proteomes" id="UP000020977">
    <property type="component" value="Unassembled WGS sequence"/>
</dbReference>
<comment type="caution">
    <text evidence="1">The sequence shown here is derived from an EMBL/GenBank/DDBJ whole genome shotgun (WGS) entry which is preliminary data.</text>
</comment>
<reference evidence="1 2" key="1">
    <citation type="submission" date="2014-03" db="EMBL/GenBank/DDBJ databases">
        <title>Genome sequence of Mycoplasma ovipneumoniae strain 14811.</title>
        <authorList>
            <person name="Sirand-Pugnet P."/>
            <person name="Breton M."/>
            <person name="Dordet-Frisoni E."/>
            <person name="Baranowski E."/>
            <person name="Barre A."/>
            <person name="Couture C."/>
            <person name="Dupuy V."/>
            <person name="Gaurivaud P."/>
            <person name="Jacob D."/>
            <person name="Lemaitre C."/>
            <person name="Manso-Silvan L."/>
            <person name="Nikolski M."/>
            <person name="Nouvel L.-X."/>
            <person name="Poumarat F."/>
            <person name="Tardy F."/>
            <person name="Thebault P."/>
            <person name="Theil S."/>
            <person name="Citti C."/>
            <person name="Thiaucourt F."/>
            <person name="Blanchard A."/>
        </authorList>
    </citation>
    <scope>NUCLEOTIDE SEQUENCE [LARGE SCALE GENOMIC DNA]</scope>
    <source>
        <strain evidence="1 2">14811</strain>
    </source>
</reference>
<accession>A0A014L6L4</accession>
<dbReference type="PATRIC" id="fig|1188239.3.peg.1017"/>